<feature type="domain" description="Serine aminopeptidase S33" evidence="1">
    <location>
        <begin position="42"/>
        <end position="293"/>
    </location>
</feature>
<dbReference type="RefSeq" id="WP_229808386.1">
    <property type="nucleotide sequence ID" value="NZ_BAAAHD010000023.1"/>
</dbReference>
<evidence type="ECO:0000259" key="1">
    <source>
        <dbReference type="Pfam" id="PF12146"/>
    </source>
</evidence>
<evidence type="ECO:0000313" key="3">
    <source>
        <dbReference type="Proteomes" id="UP000549343"/>
    </source>
</evidence>
<dbReference type="AlphaFoldDB" id="A0A7W7MX84"/>
<gene>
    <name evidence="2" type="ORF">F4557_002062</name>
</gene>
<dbReference type="EMBL" id="JACHMV010000001">
    <property type="protein sequence ID" value="MBB4773644.1"/>
    <property type="molecule type" value="Genomic_DNA"/>
</dbReference>
<dbReference type="SUPFAM" id="SSF53474">
    <property type="entry name" value="alpha/beta-Hydrolases"/>
    <property type="match status" value="1"/>
</dbReference>
<dbReference type="PANTHER" id="PTHR11614">
    <property type="entry name" value="PHOSPHOLIPASE-RELATED"/>
    <property type="match status" value="1"/>
</dbReference>
<reference evidence="2 3" key="1">
    <citation type="submission" date="2020-08" db="EMBL/GenBank/DDBJ databases">
        <title>Sequencing the genomes of 1000 actinobacteria strains.</title>
        <authorList>
            <person name="Klenk H.-P."/>
        </authorList>
    </citation>
    <scope>NUCLEOTIDE SEQUENCE [LARGE SCALE GENOMIC DNA]</scope>
    <source>
        <strain evidence="2 3">DSM 44772</strain>
    </source>
</reference>
<dbReference type="Gene3D" id="3.40.50.1820">
    <property type="entry name" value="alpha/beta hydrolase"/>
    <property type="match status" value="1"/>
</dbReference>
<protein>
    <submittedName>
        <fullName evidence="2">Alpha-beta hydrolase superfamily lysophospholipase</fullName>
    </submittedName>
</protein>
<dbReference type="InterPro" id="IPR022742">
    <property type="entry name" value="Hydrolase_4"/>
</dbReference>
<dbReference type="InterPro" id="IPR051044">
    <property type="entry name" value="MAG_DAG_Lipase"/>
</dbReference>
<organism evidence="2 3">
    <name type="scientific">Actinomadura livida</name>
    <dbReference type="NCBI Taxonomy" id="79909"/>
    <lineage>
        <taxon>Bacteria</taxon>
        <taxon>Bacillati</taxon>
        <taxon>Actinomycetota</taxon>
        <taxon>Actinomycetes</taxon>
        <taxon>Streptosporangiales</taxon>
        <taxon>Thermomonosporaceae</taxon>
        <taxon>Actinomadura</taxon>
    </lineage>
</organism>
<dbReference type="InterPro" id="IPR029058">
    <property type="entry name" value="AB_hydrolase_fold"/>
</dbReference>
<dbReference type="Pfam" id="PF12146">
    <property type="entry name" value="Hydrolase_4"/>
    <property type="match status" value="1"/>
</dbReference>
<dbReference type="GO" id="GO:0016787">
    <property type="term" value="F:hydrolase activity"/>
    <property type="evidence" value="ECO:0007669"/>
    <property type="project" value="UniProtKB-KW"/>
</dbReference>
<dbReference type="Proteomes" id="UP000549343">
    <property type="component" value="Unassembled WGS sequence"/>
</dbReference>
<sequence length="332" mass="36976">MEVTADVLGPGYEAIELPMGRDAEGEVVATLVRRRDAGSGSRRAVLYLHGFVDYFFQRHLADFYVDLGFDFYALDLRKYGRSLRPHQTPNYVASLSDYFPEIDEAVRIVRDVDGHDTLLLNGHSTGGLIAALYADRVRGTGRVDGVFLNSPFLDIAEPLVMRKAGAALARALRSRFPKAKLPAGVSDRYPRSIHRDHEGEWDFDLAWKPILGFPVRAAWLAAVRRGQLRLHKGLDVDVPVLVMASTRSIRPTRKVLDVTGADAVLDVEHMARWAPRIGRHVTLVRIEGGLHDLVLSAEPARTRVFEELTRWTNGYLPAENPAAENPVGREPG</sequence>
<name>A0A7W7MX84_9ACTN</name>
<evidence type="ECO:0000313" key="2">
    <source>
        <dbReference type="EMBL" id="MBB4773644.1"/>
    </source>
</evidence>
<accession>A0A7W7MX84</accession>
<proteinExistence type="predicted"/>
<keyword evidence="2" id="KW-0378">Hydrolase</keyword>
<comment type="caution">
    <text evidence="2">The sequence shown here is derived from an EMBL/GenBank/DDBJ whole genome shotgun (WGS) entry which is preliminary data.</text>
</comment>